<dbReference type="eggNOG" id="ENOG5031468">
    <property type="taxonomic scope" value="Bacteria"/>
</dbReference>
<evidence type="ECO:0000313" key="1">
    <source>
        <dbReference type="EMBL" id="KEQ11878.1"/>
    </source>
</evidence>
<organism evidence="1 2">
    <name type="scientific">Endozoicomonas montiporae</name>
    <dbReference type="NCBI Taxonomy" id="1027273"/>
    <lineage>
        <taxon>Bacteria</taxon>
        <taxon>Pseudomonadati</taxon>
        <taxon>Pseudomonadota</taxon>
        <taxon>Gammaproteobacteria</taxon>
        <taxon>Oceanospirillales</taxon>
        <taxon>Endozoicomonadaceae</taxon>
        <taxon>Endozoicomonas</taxon>
    </lineage>
</organism>
<protein>
    <submittedName>
        <fullName evidence="1">Uncharacterized protein</fullName>
    </submittedName>
</protein>
<sequence length="237" mass="27650">MEWNKHLIIISQYPPLSMEAHMDVQAIVDLIDHARAHEAQSMHLSSLVEKQLNQLHHTIELPEENACETLLKFVAEYIDHVPDFLKALEKASEELNIEEFIYPFLDIIDENFMAPVLQSRSDIDMYELLEKSYFAHRLIEEVNDTWLIKTGSTLIPMNMTWPNLIIHAILGDEFGNELDSIVEQTVQHMMRSKTVFSPEKFKQLINCRDPEEWVNIWSKWNCMSHQLGIDLKFTSAA</sequence>
<reference evidence="1 2" key="1">
    <citation type="submission" date="2014-06" db="EMBL/GenBank/DDBJ databases">
        <title>Whole Genome Sequences of Three Symbiotic Endozoicomonas Bacteria.</title>
        <authorList>
            <person name="Neave M.J."/>
            <person name="Apprill A."/>
            <person name="Voolstra C.R."/>
        </authorList>
    </citation>
    <scope>NUCLEOTIDE SEQUENCE [LARGE SCALE GENOMIC DNA]</scope>
    <source>
        <strain evidence="1 2">LMG 24815</strain>
    </source>
</reference>
<comment type="caution">
    <text evidence="1">The sequence shown here is derived from an EMBL/GenBank/DDBJ whole genome shotgun (WGS) entry which is preliminary data.</text>
</comment>
<dbReference type="AlphaFoldDB" id="A0A081N0A5"/>
<dbReference type="Proteomes" id="UP000028006">
    <property type="component" value="Unassembled WGS sequence"/>
</dbReference>
<dbReference type="EMBL" id="JOKG01000005">
    <property type="protein sequence ID" value="KEQ11878.1"/>
    <property type="molecule type" value="Genomic_DNA"/>
</dbReference>
<evidence type="ECO:0000313" key="2">
    <source>
        <dbReference type="Proteomes" id="UP000028006"/>
    </source>
</evidence>
<accession>A0A081N0A5</accession>
<name>A0A081N0A5_9GAMM</name>
<dbReference type="RefSeq" id="WP_152557068.1">
    <property type="nucleotide sequence ID" value="NZ_JOKG01000005.1"/>
</dbReference>
<gene>
    <name evidence="1" type="ORF">GZ77_22415</name>
</gene>
<keyword evidence="2" id="KW-1185">Reference proteome</keyword>
<proteinExistence type="predicted"/>